<keyword evidence="1" id="KW-0472">Membrane</keyword>
<proteinExistence type="predicted"/>
<evidence type="ECO:0000256" key="1">
    <source>
        <dbReference type="SAM" id="Phobius"/>
    </source>
</evidence>
<dbReference type="InterPro" id="IPR036249">
    <property type="entry name" value="Thioredoxin-like_sf"/>
</dbReference>
<name>A0A9D1SEW3_9FIRM</name>
<evidence type="ECO:0008006" key="4">
    <source>
        <dbReference type="Google" id="ProtNLM"/>
    </source>
</evidence>
<sequence length="152" mass="16449">MENQNNNGTGVELSKKAKYAILAAAAVVIIAIIAIVVAVTNSRGGSSEGGSAGNAQVTEEAYYTPVMMYFVSKNDEGYNDYMAMIDELKAEYDGRVTFDIVDVDENPEAKENFPTEGNTPLFIMNDTTNTITSIRFKCADKELIKGDIDAAL</sequence>
<reference evidence="2" key="2">
    <citation type="journal article" date="2021" name="PeerJ">
        <title>Extensive microbial diversity within the chicken gut microbiome revealed by metagenomics and culture.</title>
        <authorList>
            <person name="Gilroy R."/>
            <person name="Ravi A."/>
            <person name="Getino M."/>
            <person name="Pursley I."/>
            <person name="Horton D.L."/>
            <person name="Alikhan N.F."/>
            <person name="Baker D."/>
            <person name="Gharbi K."/>
            <person name="Hall N."/>
            <person name="Watson M."/>
            <person name="Adriaenssens E.M."/>
            <person name="Foster-Nyarko E."/>
            <person name="Jarju S."/>
            <person name="Secka A."/>
            <person name="Antonio M."/>
            <person name="Oren A."/>
            <person name="Chaudhuri R.R."/>
            <person name="La Ragione R."/>
            <person name="Hildebrand F."/>
            <person name="Pallen M.J."/>
        </authorList>
    </citation>
    <scope>NUCLEOTIDE SEQUENCE</scope>
    <source>
        <strain evidence="2">USAMLcec3-3695</strain>
    </source>
</reference>
<feature type="transmembrane region" description="Helical" evidence="1">
    <location>
        <begin position="20"/>
        <end position="39"/>
    </location>
</feature>
<evidence type="ECO:0000313" key="3">
    <source>
        <dbReference type="Proteomes" id="UP000824109"/>
    </source>
</evidence>
<dbReference type="Proteomes" id="UP000824109">
    <property type="component" value="Unassembled WGS sequence"/>
</dbReference>
<protein>
    <recommendedName>
        <fullName evidence="4">Thioredoxin domain-containing protein</fullName>
    </recommendedName>
</protein>
<gene>
    <name evidence="2" type="ORF">IAA61_04705</name>
</gene>
<organism evidence="2 3">
    <name type="scientific">Candidatus Ornithomonoglobus merdipullorum</name>
    <dbReference type="NCBI Taxonomy" id="2840895"/>
    <lineage>
        <taxon>Bacteria</taxon>
        <taxon>Bacillati</taxon>
        <taxon>Bacillota</taxon>
        <taxon>Clostridia</taxon>
        <taxon>Candidatus Ornithomonoglobus</taxon>
    </lineage>
</organism>
<comment type="caution">
    <text evidence="2">The sequence shown here is derived from an EMBL/GenBank/DDBJ whole genome shotgun (WGS) entry which is preliminary data.</text>
</comment>
<evidence type="ECO:0000313" key="2">
    <source>
        <dbReference type="EMBL" id="HIU57098.1"/>
    </source>
</evidence>
<keyword evidence="1" id="KW-1133">Transmembrane helix</keyword>
<dbReference type="Gene3D" id="3.40.30.10">
    <property type="entry name" value="Glutaredoxin"/>
    <property type="match status" value="1"/>
</dbReference>
<accession>A0A9D1SEW3</accession>
<dbReference type="EMBL" id="DVNB01000049">
    <property type="protein sequence ID" value="HIU57098.1"/>
    <property type="molecule type" value="Genomic_DNA"/>
</dbReference>
<keyword evidence="1" id="KW-0812">Transmembrane</keyword>
<dbReference type="AlphaFoldDB" id="A0A9D1SEW3"/>
<dbReference type="SUPFAM" id="SSF52833">
    <property type="entry name" value="Thioredoxin-like"/>
    <property type="match status" value="1"/>
</dbReference>
<reference evidence="2" key="1">
    <citation type="submission" date="2020-10" db="EMBL/GenBank/DDBJ databases">
        <authorList>
            <person name="Gilroy R."/>
        </authorList>
    </citation>
    <scope>NUCLEOTIDE SEQUENCE</scope>
    <source>
        <strain evidence="2">USAMLcec3-3695</strain>
    </source>
</reference>